<evidence type="ECO:0000313" key="2">
    <source>
        <dbReference type="Proteomes" id="UP001246858"/>
    </source>
</evidence>
<protein>
    <submittedName>
        <fullName evidence="1">TonB-linked SusC/RagA family outer membrane protein</fullName>
    </submittedName>
</protein>
<keyword evidence="2" id="KW-1185">Reference proteome</keyword>
<sequence>MNESIFSYIRLKYTLCIFLLGIGAQMAVAQTENIVIKGKVKDAEGLGLPGVSVVLKNSTRGTSTDGQGNYSLKVTDLKGTLVFSFVGYLKTEVEVKGRDKIDVLLPADKGELNEVVVVAYGQQKKESLVSSITTINPKELKGPTSNLTTMLAGRLAGVVAYQRSGEPGADNAQFFIRGITTFGSGKVDPLILIDGMESSSNALARLQPDDIAGFSVLKDAAASSLYGARGANGVVMVTTKSGAEGKTSFNVRAENSLSSNTQNFKLADNITYMKMANEAVLTRDRLGELPYQQNQIDRTIAGDNPLLYPNNDWIDMLIKDYTNNQRFNMNMSGGGKTAQYYIAGTFNVDNGVLKSEHGNKFNNNIKLKSYEVRSNVNIKLTPTTEGIVRTSGSFDDFQGPIGGGGNIFQGAIAANPVKFPATFPASDLSYAQHPLFGNAKINERGEALYFNPYAEMVSGFQQSNSSTLNVQLEIKQDFKFLTPGLTARVMAYTRRFSFFDVSRRYNPFFYRANATTAAGDKYNLELLNEKTATEYLNYSEGGKVLNTVAYLEAAVNYNRTFSEKHNIGGLLVTQMRNFLTGNAGDLQSSLPFRNQGLSGRFTYGFDNRYLLEANFGLNGSERFAKNHRYGFFPSVGVAWNASNEKFFGPLKNAITRLKFRATYGLVGNDQIGNTGDRFFYLSNVNLRNGSRGSAFGTDYSYSKEGVSISRYANESITWEEAKTINVGMDLSLFGSMDIILDVYKQHRSNILMDRTFIPTTMGLSAGIQANVGEAEGQGVDLSVDYKRDFGSLWVQGRGTFTYATSKLLVNEEPNYPANLAYLSKVGNSLGQNYGLIAERLFIDDEEVKNSPVQSFGEVMGGDIKYRDINGDGIISSLDYVPLGLPTTPEIIYGFGLSVGYKKFDLSGFFQGSGRSSFWIDPDKISPFVLNGAYQHGLLKAVAEDHWSEEKRDLYAFWPRLSPNLNRNNLQPSSWWMRNGSFLRLKTVELGYNLSSKSLSKIGLGSIRLYCNASNLFVKSSFDLWDPEMGGNGLRYPVQKVYNFGLNVQF</sequence>
<organism evidence="1 2">
    <name type="scientific">Pedobacter africanus</name>
    <dbReference type="NCBI Taxonomy" id="151894"/>
    <lineage>
        <taxon>Bacteria</taxon>
        <taxon>Pseudomonadati</taxon>
        <taxon>Bacteroidota</taxon>
        <taxon>Sphingobacteriia</taxon>
        <taxon>Sphingobacteriales</taxon>
        <taxon>Sphingobacteriaceae</taxon>
        <taxon>Pedobacter</taxon>
    </lineage>
</organism>
<gene>
    <name evidence="1" type="ORF">J2X78_001559</name>
</gene>
<accession>A0ACC6KV24</accession>
<name>A0ACC6KV24_9SPHI</name>
<proteinExistence type="predicted"/>
<reference evidence="1" key="1">
    <citation type="submission" date="2023-07" db="EMBL/GenBank/DDBJ databases">
        <title>Sorghum-associated microbial communities from plants grown in Nebraska, USA.</title>
        <authorList>
            <person name="Schachtman D."/>
        </authorList>
    </citation>
    <scope>NUCLEOTIDE SEQUENCE</scope>
    <source>
        <strain evidence="1">2697</strain>
    </source>
</reference>
<dbReference type="EMBL" id="JAVDTF010000001">
    <property type="protein sequence ID" value="MDR6783007.1"/>
    <property type="molecule type" value="Genomic_DNA"/>
</dbReference>
<dbReference type="Proteomes" id="UP001246858">
    <property type="component" value="Unassembled WGS sequence"/>
</dbReference>
<comment type="caution">
    <text evidence="1">The sequence shown here is derived from an EMBL/GenBank/DDBJ whole genome shotgun (WGS) entry which is preliminary data.</text>
</comment>
<evidence type="ECO:0000313" key="1">
    <source>
        <dbReference type="EMBL" id="MDR6783007.1"/>
    </source>
</evidence>